<dbReference type="HOGENOM" id="CLU_2597933_0_0_2"/>
<dbReference type="STRING" id="523849.OCC_08944"/>
<sequence>MTLIFAFVAFHEKKALSKAAKLERWTIHLRVFFFQLFGSLAGSVQFTIILCLGMRSSLLVGEAFVILTWKISHREIRSI</sequence>
<organism evidence="2 3">
    <name type="scientific">Thermococcus litoralis (strain ATCC 51850 / DSM 5473 / JCM 8560 / NS-C)</name>
    <dbReference type="NCBI Taxonomy" id="523849"/>
    <lineage>
        <taxon>Archaea</taxon>
        <taxon>Methanobacteriati</taxon>
        <taxon>Methanobacteriota</taxon>
        <taxon>Thermococci</taxon>
        <taxon>Thermococcales</taxon>
        <taxon>Thermococcaceae</taxon>
        <taxon>Thermococcus</taxon>
    </lineage>
</organism>
<dbReference type="Proteomes" id="UP000015502">
    <property type="component" value="Chromosome"/>
</dbReference>
<dbReference type="AlphaFoldDB" id="H3ZKB3"/>
<protein>
    <submittedName>
        <fullName evidence="2">Uncharacterized protein</fullName>
    </submittedName>
</protein>
<dbReference type="PaxDb" id="523849-OCC_08944"/>
<keyword evidence="1" id="KW-1133">Transmembrane helix</keyword>
<accession>H3ZKB3</accession>
<feature type="transmembrane region" description="Helical" evidence="1">
    <location>
        <begin position="27"/>
        <end position="52"/>
    </location>
</feature>
<keyword evidence="3" id="KW-1185">Reference proteome</keyword>
<name>H3ZKB3_THELN</name>
<dbReference type="KEGG" id="tlt:OCC_08944"/>
<keyword evidence="1" id="KW-0812">Transmembrane</keyword>
<proteinExistence type="predicted"/>
<reference evidence="2 3" key="1">
    <citation type="journal article" date="2012" name="J. Bacteriol.">
        <title>Genome sequence of the model hyperthermophilic archaeon Thermococcus litoralis NS-C.</title>
        <authorList>
            <person name="Gardner A.F."/>
            <person name="Kumar S."/>
            <person name="Perler F.B."/>
        </authorList>
    </citation>
    <scope>NUCLEOTIDE SEQUENCE [LARGE SCALE GENOMIC DNA]</scope>
    <source>
        <strain evidence="3">ATCC 51850 / DSM 5473 / JCM 8560 / NS-C</strain>
    </source>
</reference>
<evidence type="ECO:0000313" key="2">
    <source>
        <dbReference type="EMBL" id="EHR79666.1"/>
    </source>
</evidence>
<gene>
    <name evidence="2" type="ORF">OCC_08944</name>
</gene>
<evidence type="ECO:0000313" key="3">
    <source>
        <dbReference type="Proteomes" id="UP000015502"/>
    </source>
</evidence>
<keyword evidence="1" id="KW-0472">Membrane</keyword>
<evidence type="ECO:0000256" key="1">
    <source>
        <dbReference type="SAM" id="Phobius"/>
    </source>
</evidence>
<dbReference type="EMBL" id="CP006670">
    <property type="protein sequence ID" value="EHR79666.1"/>
    <property type="molecule type" value="Genomic_DNA"/>
</dbReference>